<dbReference type="Proteomes" id="UP000253426">
    <property type="component" value="Unassembled WGS sequence"/>
</dbReference>
<dbReference type="Gene3D" id="1.10.3090.10">
    <property type="entry name" value="cca-adding enzyme, domain 2"/>
    <property type="match status" value="1"/>
</dbReference>
<dbReference type="SUPFAM" id="SSF81891">
    <property type="entry name" value="Poly A polymerase C-terminal region-like"/>
    <property type="match status" value="1"/>
</dbReference>
<evidence type="ECO:0000313" key="3">
    <source>
        <dbReference type="Proteomes" id="UP000253426"/>
    </source>
</evidence>
<evidence type="ECO:0000256" key="1">
    <source>
        <dbReference type="ARBA" id="ARBA00022741"/>
    </source>
</evidence>
<dbReference type="EMBL" id="QNRR01000002">
    <property type="protein sequence ID" value="RBP46437.1"/>
    <property type="molecule type" value="Genomic_DNA"/>
</dbReference>
<dbReference type="PANTHER" id="PTHR47545">
    <property type="entry name" value="MULTIFUNCTIONAL CCA PROTEIN"/>
    <property type="match status" value="1"/>
</dbReference>
<comment type="caution">
    <text evidence="2">The sequence shown here is derived from an EMBL/GenBank/DDBJ whole genome shotgun (WGS) entry which is preliminary data.</text>
</comment>
<dbReference type="RefSeq" id="WP_113957949.1">
    <property type="nucleotide sequence ID" value="NZ_QNRR01000002.1"/>
</dbReference>
<evidence type="ECO:0008006" key="4">
    <source>
        <dbReference type="Google" id="ProtNLM"/>
    </source>
</evidence>
<evidence type="ECO:0000313" key="2">
    <source>
        <dbReference type="EMBL" id="RBP46437.1"/>
    </source>
</evidence>
<dbReference type="InterPro" id="IPR050124">
    <property type="entry name" value="tRNA_CCA-adding_enzyme"/>
</dbReference>
<keyword evidence="3" id="KW-1185">Reference proteome</keyword>
<dbReference type="PANTHER" id="PTHR47545:SF1">
    <property type="entry name" value="MULTIFUNCTIONAL CCA PROTEIN"/>
    <property type="match status" value="1"/>
</dbReference>
<gene>
    <name evidence="2" type="ORF">DES53_102828</name>
</gene>
<name>A0A366HUQ5_9BACT</name>
<dbReference type="GO" id="GO:0000166">
    <property type="term" value="F:nucleotide binding"/>
    <property type="evidence" value="ECO:0007669"/>
    <property type="project" value="UniProtKB-KW"/>
</dbReference>
<dbReference type="AlphaFoldDB" id="A0A366HUQ5"/>
<organism evidence="2 3">
    <name type="scientific">Roseimicrobium gellanilyticum</name>
    <dbReference type="NCBI Taxonomy" id="748857"/>
    <lineage>
        <taxon>Bacteria</taxon>
        <taxon>Pseudomonadati</taxon>
        <taxon>Verrucomicrobiota</taxon>
        <taxon>Verrucomicrobiia</taxon>
        <taxon>Verrucomicrobiales</taxon>
        <taxon>Verrucomicrobiaceae</taxon>
        <taxon>Roseimicrobium</taxon>
    </lineage>
</organism>
<reference evidence="2 3" key="1">
    <citation type="submission" date="2018-06" db="EMBL/GenBank/DDBJ databases">
        <title>Genomic Encyclopedia of Type Strains, Phase IV (KMG-IV): sequencing the most valuable type-strain genomes for metagenomic binning, comparative biology and taxonomic classification.</title>
        <authorList>
            <person name="Goeker M."/>
        </authorList>
    </citation>
    <scope>NUCLEOTIDE SEQUENCE [LARGE SCALE GENOMIC DNA]</scope>
    <source>
        <strain evidence="2 3">DSM 25532</strain>
    </source>
</reference>
<keyword evidence="1" id="KW-0547">Nucleotide-binding</keyword>
<proteinExistence type="predicted"/>
<protein>
    <recommendedName>
        <fullName evidence="4">HD domain-containing protein</fullName>
    </recommendedName>
</protein>
<dbReference type="OrthoDB" id="9805698at2"/>
<accession>A0A366HUQ5</accession>
<sequence length="262" mass="29997">MEFTRTTLLTAAIHGWRLAEHVRLLDENGTLALQLPELKALQGLEHNPIHHPEGGVWEHVLLCVEASESHDPVTNLAILFHDIGKGVTRTYGDDGRVHYYGHEAAGLPVFAGIAARVGFTRDERRAIEFAMEMHMVGHKLDQFSGRKLLPLRSHPDWLTLFHVVKADEKVRMHLWNEPAFTARMQRVEEIYVRVQAEQERESRLATFIDGRRIMETRPDLAGKEVGRVKEAIRRKIEARDYQVTPEEIAMWILAWPVTPGSQ</sequence>